<evidence type="ECO:0000256" key="5">
    <source>
        <dbReference type="SAM" id="Phobius"/>
    </source>
</evidence>
<keyword evidence="4 5" id="KW-0472">Membrane</keyword>
<dbReference type="Gene3D" id="1.20.120.1630">
    <property type="match status" value="1"/>
</dbReference>
<dbReference type="InterPro" id="IPR007318">
    <property type="entry name" value="Phopholipid_MeTrfase"/>
</dbReference>
<gene>
    <name evidence="6" type="ORF">GGD88_003096</name>
</gene>
<dbReference type="GO" id="GO:0032259">
    <property type="term" value="P:methylation"/>
    <property type="evidence" value="ECO:0007669"/>
    <property type="project" value="UniProtKB-KW"/>
</dbReference>
<dbReference type="GO" id="GO:0012505">
    <property type="term" value="C:endomembrane system"/>
    <property type="evidence" value="ECO:0007669"/>
    <property type="project" value="UniProtKB-SubCell"/>
</dbReference>
<evidence type="ECO:0000313" key="6">
    <source>
        <dbReference type="EMBL" id="MBB4287349.1"/>
    </source>
</evidence>
<dbReference type="Proteomes" id="UP000555728">
    <property type="component" value="Unassembled WGS sequence"/>
</dbReference>
<keyword evidence="3 5" id="KW-1133">Transmembrane helix</keyword>
<dbReference type="GO" id="GO:0008168">
    <property type="term" value="F:methyltransferase activity"/>
    <property type="evidence" value="ECO:0007669"/>
    <property type="project" value="UniProtKB-KW"/>
</dbReference>
<evidence type="ECO:0000256" key="3">
    <source>
        <dbReference type="ARBA" id="ARBA00022989"/>
    </source>
</evidence>
<dbReference type="PANTHER" id="PTHR12714">
    <property type="entry name" value="PROTEIN-S ISOPRENYLCYSTEINE O-METHYLTRANSFERASE"/>
    <property type="match status" value="1"/>
</dbReference>
<evidence type="ECO:0000256" key="1">
    <source>
        <dbReference type="ARBA" id="ARBA00004127"/>
    </source>
</evidence>
<evidence type="ECO:0000256" key="4">
    <source>
        <dbReference type="ARBA" id="ARBA00023136"/>
    </source>
</evidence>
<accession>A0A7W6S379</accession>
<sequence length="131" mass="14190">MIGLHLAWPGAVLLGFPLTLAGLLPMALGFGLAAAAKRRFDHAGADVRPFAKTPALVTDGPFRVSRNPMYLGLVLATAGVAVLLGTLTPWLGPILLAVWLDVAFARREERHMQALFGADYAAYRARVRRWI</sequence>
<feature type="transmembrane region" description="Helical" evidence="5">
    <location>
        <begin position="70"/>
        <end position="91"/>
    </location>
</feature>
<comment type="subcellular location">
    <subcellularLocation>
        <location evidence="1">Endomembrane system</location>
        <topology evidence="1">Multi-pass membrane protein</topology>
    </subcellularLocation>
</comment>
<name>A0A7W6S379_9PROT</name>
<feature type="transmembrane region" description="Helical" evidence="5">
    <location>
        <begin position="6"/>
        <end position="30"/>
    </location>
</feature>
<dbReference type="EMBL" id="JACIGI010000034">
    <property type="protein sequence ID" value="MBB4287349.1"/>
    <property type="molecule type" value="Genomic_DNA"/>
</dbReference>
<keyword evidence="7" id="KW-1185">Reference proteome</keyword>
<dbReference type="RefSeq" id="WP_184436998.1">
    <property type="nucleotide sequence ID" value="NZ_JACIGI010000034.1"/>
</dbReference>
<evidence type="ECO:0000256" key="2">
    <source>
        <dbReference type="ARBA" id="ARBA00022692"/>
    </source>
</evidence>
<proteinExistence type="predicted"/>
<keyword evidence="6" id="KW-0489">Methyltransferase</keyword>
<comment type="caution">
    <text evidence="6">The sequence shown here is derived from an EMBL/GenBank/DDBJ whole genome shotgun (WGS) entry which is preliminary data.</text>
</comment>
<dbReference type="Pfam" id="PF04191">
    <property type="entry name" value="PEMT"/>
    <property type="match status" value="1"/>
</dbReference>
<dbReference type="AlphaFoldDB" id="A0A7W6S379"/>
<evidence type="ECO:0000313" key="7">
    <source>
        <dbReference type="Proteomes" id="UP000555728"/>
    </source>
</evidence>
<keyword evidence="6" id="KW-0808">Transferase</keyword>
<organism evidence="6 7">
    <name type="scientific">Roseospira goensis</name>
    <dbReference type="NCBI Taxonomy" id="391922"/>
    <lineage>
        <taxon>Bacteria</taxon>
        <taxon>Pseudomonadati</taxon>
        <taxon>Pseudomonadota</taxon>
        <taxon>Alphaproteobacteria</taxon>
        <taxon>Rhodospirillales</taxon>
        <taxon>Rhodospirillaceae</taxon>
        <taxon>Roseospira</taxon>
    </lineage>
</organism>
<dbReference type="PANTHER" id="PTHR12714:SF24">
    <property type="entry name" value="SLR1182 PROTEIN"/>
    <property type="match status" value="1"/>
</dbReference>
<protein>
    <submittedName>
        <fullName evidence="6">Protein-S-isoprenylcysteine O-methyltransferase Ste14</fullName>
    </submittedName>
</protein>
<reference evidence="6 7" key="1">
    <citation type="submission" date="2020-08" db="EMBL/GenBank/DDBJ databases">
        <title>Genome sequencing of Purple Non-Sulfur Bacteria from various extreme environments.</title>
        <authorList>
            <person name="Mayer M."/>
        </authorList>
    </citation>
    <scope>NUCLEOTIDE SEQUENCE [LARGE SCALE GENOMIC DNA]</scope>
    <source>
        <strain evidence="6 7">JA135</strain>
    </source>
</reference>
<keyword evidence="2 5" id="KW-0812">Transmembrane</keyword>